<reference evidence="2" key="1">
    <citation type="submission" date="2018-05" db="EMBL/GenBank/DDBJ databases">
        <authorList>
            <person name="Lanie J.A."/>
            <person name="Ng W.-L."/>
            <person name="Kazmierczak K.M."/>
            <person name="Andrzejewski T.M."/>
            <person name="Davidsen T.M."/>
            <person name="Wayne K.J."/>
            <person name="Tettelin H."/>
            <person name="Glass J.I."/>
            <person name="Rusch D."/>
            <person name="Podicherti R."/>
            <person name="Tsui H.-C.T."/>
            <person name="Winkler M.E."/>
        </authorList>
    </citation>
    <scope>NUCLEOTIDE SEQUENCE</scope>
</reference>
<dbReference type="InterPro" id="IPR014094">
    <property type="entry name" value="LpoB"/>
</dbReference>
<dbReference type="Pfam" id="PF13036">
    <property type="entry name" value="LpoB"/>
    <property type="match status" value="1"/>
</dbReference>
<proteinExistence type="predicted"/>
<feature type="non-terminal residue" evidence="2">
    <location>
        <position position="334"/>
    </location>
</feature>
<gene>
    <name evidence="2" type="ORF">METZ01_LOCUS306244</name>
</gene>
<dbReference type="Pfam" id="PF18885">
    <property type="entry name" value="DUF5648"/>
    <property type="match status" value="1"/>
</dbReference>
<dbReference type="EMBL" id="UINC01096476">
    <property type="protein sequence ID" value="SVC53390.1"/>
    <property type="molecule type" value="Genomic_DNA"/>
</dbReference>
<dbReference type="Gene3D" id="3.40.50.10610">
    <property type="entry name" value="ABC-type transport auxiliary lipoprotein component"/>
    <property type="match status" value="1"/>
</dbReference>
<dbReference type="AlphaFoldDB" id="A0A382MY03"/>
<evidence type="ECO:0000313" key="2">
    <source>
        <dbReference type="EMBL" id="SVC53390.1"/>
    </source>
</evidence>
<protein>
    <recommendedName>
        <fullName evidence="1">DUF5648 domain-containing protein</fullName>
    </recommendedName>
</protein>
<evidence type="ECO:0000259" key="1">
    <source>
        <dbReference type="Pfam" id="PF18885"/>
    </source>
</evidence>
<organism evidence="2">
    <name type="scientific">marine metagenome</name>
    <dbReference type="NCBI Taxonomy" id="408172"/>
    <lineage>
        <taxon>unclassified sequences</taxon>
        <taxon>metagenomes</taxon>
        <taxon>ecological metagenomes</taxon>
    </lineage>
</organism>
<sequence>MNIIRYIICFLLIQSHGLFSQDYSSIRKKTRLAIFSILDKTNQNYSDGSVLNLDKKLYDKLESELVNSEKFILVDRNKIESIMQEQSIQQTGIISDQSATTLGKLLGVQLAIFGSLNDIFQESDWVTNEGKVSLDAGLKIIDIKTAEIVLAENELVSVVLSQNPGDEFSRSGVSNVVLKTAEIFTKKILLEGNKIPWEARITNVLPGGKVVLNAGMADGIKIGLVFHIYSLGDEIVDPSTGLSFGFVESYSGEIIVLKNDLGGGKASLCEVTASKTTISNGDVVKIPENVAVPIYRFYHKKNKDHFYTKNSTPKGDWTPQGIEFYAYAESKEGT</sequence>
<feature type="domain" description="DUF5648" evidence="1">
    <location>
        <begin position="282"/>
        <end position="332"/>
    </location>
</feature>
<accession>A0A382MY03</accession>
<dbReference type="InterPro" id="IPR043708">
    <property type="entry name" value="DUF5648"/>
</dbReference>
<name>A0A382MY03_9ZZZZ</name>